<dbReference type="InterPro" id="IPR013783">
    <property type="entry name" value="Ig-like_fold"/>
</dbReference>
<dbReference type="Proteomes" id="UP000608522">
    <property type="component" value="Unassembled WGS sequence"/>
</dbReference>
<keyword evidence="1" id="KW-0472">Membrane</keyword>
<dbReference type="Gene3D" id="3.90.1720.10">
    <property type="entry name" value="endopeptidase domain like (from Nostoc punctiforme)"/>
    <property type="match status" value="1"/>
</dbReference>
<keyword evidence="1" id="KW-1133">Transmembrane helix</keyword>
<accession>A0ABQ3TCH6</accession>
<keyword evidence="1" id="KW-0812">Transmembrane</keyword>
<evidence type="ECO:0000313" key="4">
    <source>
        <dbReference type="Proteomes" id="UP000608522"/>
    </source>
</evidence>
<dbReference type="PROSITE" id="PS50911">
    <property type="entry name" value="CHAP"/>
    <property type="match status" value="1"/>
</dbReference>
<keyword evidence="4" id="KW-1185">Reference proteome</keyword>
<evidence type="ECO:0000259" key="2">
    <source>
        <dbReference type="PROSITE" id="PS50911"/>
    </source>
</evidence>
<dbReference type="SUPFAM" id="SSF49265">
    <property type="entry name" value="Fibronectin type III"/>
    <property type="match status" value="1"/>
</dbReference>
<organism evidence="3 4">
    <name type="scientific">Streptomyces spororaveus</name>
    <dbReference type="NCBI Taxonomy" id="284039"/>
    <lineage>
        <taxon>Bacteria</taxon>
        <taxon>Bacillati</taxon>
        <taxon>Actinomycetota</taxon>
        <taxon>Actinomycetes</taxon>
        <taxon>Kitasatosporales</taxon>
        <taxon>Streptomycetaceae</taxon>
        <taxon>Streptomyces</taxon>
    </lineage>
</organism>
<dbReference type="Pfam" id="PF05257">
    <property type="entry name" value="CHAP"/>
    <property type="match status" value="1"/>
</dbReference>
<reference evidence="4" key="1">
    <citation type="submission" date="2023-07" db="EMBL/GenBank/DDBJ databases">
        <title>Whole genome shotgun sequence of Streptomyces spororaveus NBRC 15456.</title>
        <authorList>
            <person name="Komaki H."/>
            <person name="Tamura T."/>
        </authorList>
    </citation>
    <scope>NUCLEOTIDE SEQUENCE [LARGE SCALE GENOMIC DNA]</scope>
    <source>
        <strain evidence="4">NBRC 15456</strain>
    </source>
</reference>
<protein>
    <recommendedName>
        <fullName evidence="2">Peptidase C51 domain-containing protein</fullName>
    </recommendedName>
</protein>
<feature type="transmembrane region" description="Helical" evidence="1">
    <location>
        <begin position="22"/>
        <end position="44"/>
    </location>
</feature>
<evidence type="ECO:0000313" key="3">
    <source>
        <dbReference type="EMBL" id="GHI78128.1"/>
    </source>
</evidence>
<proteinExistence type="predicted"/>
<sequence>MTVVPSGIPPLRDRRLPVARHVLRRVVSVLVTVLLTSLFSVVAVPSASAWSDDYPAKWRNVPMDSVSDDWGMFNRECTSFVAWRLQSRNGFGMPFHADATDWGNRARALGFRVDNIPARGAVALGVGHVAWVESVGNGTVTIEEYNHGYDGRYNERTVPTGAFQYIHFKDLADVPPPPQSAPAAPAGIAVLAHGSRVVLQWSASAGAADYQVSRNGTLLATVTGTRLLDVQVSPHQDYAYSVVARNGAGVSAPATRYVQNDVDSADLAYLSTKDGPAECGRAGDQGAQKLVCSVLKPTGWVTAYSAPNDWGYASDRAWLANADGSVSYCRRVGAGDQVLCDRFDGSAWTSSMSPHFDLGYHENRAYLSTKDGPAVCGRAGDQGSQGLVCSVLKSSGWVSRYAAPNDWGYASDRAWLANADGSVSYCRRVGAGDQVLCDRFDGSAWTSSMSPHFDLGYHENRAYLSTKDGPAVCGRAGDQGSQGLVCSVLKSSGWVSRYAAPNDWGYASDRAWLANADGSVSYCRRVGAGDQVLCDRFDGSAWTSSMSPHFDLGYHENRAYLSTKDGPAVCGRAGDQGSQGLVCSVLKSSGWVSRYAAPNDWGYASDRAWLANADGSVSYCRRVGAGDQVLCDRFDGSAWTSSMSPHYDLGYPDTFA</sequence>
<dbReference type="InterPro" id="IPR038765">
    <property type="entry name" value="Papain-like_cys_pep_sf"/>
</dbReference>
<dbReference type="SUPFAM" id="SSF54001">
    <property type="entry name" value="Cysteine proteinases"/>
    <property type="match status" value="1"/>
</dbReference>
<dbReference type="EMBL" id="BNED01000005">
    <property type="protein sequence ID" value="GHI78128.1"/>
    <property type="molecule type" value="Genomic_DNA"/>
</dbReference>
<dbReference type="InterPro" id="IPR036116">
    <property type="entry name" value="FN3_sf"/>
</dbReference>
<evidence type="ECO:0000256" key="1">
    <source>
        <dbReference type="SAM" id="Phobius"/>
    </source>
</evidence>
<feature type="domain" description="Peptidase C51" evidence="2">
    <location>
        <begin position="52"/>
        <end position="167"/>
    </location>
</feature>
<comment type="caution">
    <text evidence="3">The sequence shown here is derived from an EMBL/GenBank/DDBJ whole genome shotgun (WGS) entry which is preliminary data.</text>
</comment>
<name>A0ABQ3TCH6_9ACTN</name>
<dbReference type="Gene3D" id="2.60.40.10">
    <property type="entry name" value="Immunoglobulins"/>
    <property type="match status" value="1"/>
</dbReference>
<dbReference type="InterPro" id="IPR007921">
    <property type="entry name" value="CHAP_dom"/>
</dbReference>
<gene>
    <name evidence="3" type="ORF">Sspor_36890</name>
</gene>